<dbReference type="InterPro" id="IPR020846">
    <property type="entry name" value="MFS_dom"/>
</dbReference>
<feature type="transmembrane region" description="Helical" evidence="5">
    <location>
        <begin position="130"/>
        <end position="153"/>
    </location>
</feature>
<feature type="transmembrane region" description="Helical" evidence="5">
    <location>
        <begin position="335"/>
        <end position="352"/>
    </location>
</feature>
<feature type="transmembrane region" description="Helical" evidence="5">
    <location>
        <begin position="195"/>
        <end position="216"/>
    </location>
</feature>
<keyword evidence="8" id="KW-1185">Reference proteome</keyword>
<dbReference type="Gene3D" id="1.20.1250.20">
    <property type="entry name" value="MFS general substrate transporter like domains"/>
    <property type="match status" value="1"/>
</dbReference>
<comment type="caution">
    <text evidence="7">The sequence shown here is derived from an EMBL/GenBank/DDBJ whole genome shotgun (WGS) entry which is preliminary data.</text>
</comment>
<dbReference type="SUPFAM" id="SSF103473">
    <property type="entry name" value="MFS general substrate transporter"/>
    <property type="match status" value="1"/>
</dbReference>
<dbReference type="InterPro" id="IPR036259">
    <property type="entry name" value="MFS_trans_sf"/>
</dbReference>
<evidence type="ECO:0000256" key="4">
    <source>
        <dbReference type="ARBA" id="ARBA00023136"/>
    </source>
</evidence>
<dbReference type="InterPro" id="IPR011701">
    <property type="entry name" value="MFS"/>
</dbReference>
<feature type="transmembrane region" description="Helical" evidence="5">
    <location>
        <begin position="165"/>
        <end position="183"/>
    </location>
</feature>
<evidence type="ECO:0000259" key="6">
    <source>
        <dbReference type="PROSITE" id="PS50850"/>
    </source>
</evidence>
<keyword evidence="4 5" id="KW-0472">Membrane</keyword>
<feature type="transmembrane region" description="Helical" evidence="5">
    <location>
        <begin position="20"/>
        <end position="40"/>
    </location>
</feature>
<feature type="transmembrane region" description="Helical" evidence="5">
    <location>
        <begin position="90"/>
        <end position="109"/>
    </location>
</feature>
<accession>A0AAD4CV02</accession>
<protein>
    <recommendedName>
        <fullName evidence="6">Major facilitator superfamily (MFS) profile domain-containing protein</fullName>
    </recommendedName>
</protein>
<evidence type="ECO:0000256" key="3">
    <source>
        <dbReference type="ARBA" id="ARBA00022989"/>
    </source>
</evidence>
<feature type="transmembrane region" description="Helical" evidence="5">
    <location>
        <begin position="61"/>
        <end position="78"/>
    </location>
</feature>
<evidence type="ECO:0000313" key="8">
    <source>
        <dbReference type="Proteomes" id="UP001194746"/>
    </source>
</evidence>
<dbReference type="PROSITE" id="PS50850">
    <property type="entry name" value="MFS"/>
    <property type="match status" value="1"/>
</dbReference>
<evidence type="ECO:0000256" key="5">
    <source>
        <dbReference type="SAM" id="Phobius"/>
    </source>
</evidence>
<evidence type="ECO:0000313" key="7">
    <source>
        <dbReference type="EMBL" id="KAF9892942.1"/>
    </source>
</evidence>
<sequence>MTLGRSVGGPVGGFLTDAIGWRYLFLLQAPLIGIAALLVIAKLNIAYHEESKVPAIGRVDFLGTALLAVSIVSSIVLIDRGGHAFPWISWQSLILSSSGIIFLTAFVYVEKYVAPEPIFDLRILRHNVPVSYIIGFLQITAQLGMMFSVPLYFQVTQRASTTVAGGHMVPAVLGNTIGGLLAGKIIRTTGRYKPLLVLAGLVAATSYLLLLTRWNGQPRLAGWESLDIFPGGMGTGIASAAGFVSMTSLLKPQEIAMATSGYMLLVSFASSTGVTVTNTVLGLGFKRQLERNLHVPNAEMIIRRAVSDTSYIGQLEGKVRETVVSCYVAGLKNTYVISLTCSLLGSLLGWVVKQDQL</sequence>
<keyword evidence="2 5" id="KW-0812">Transmembrane</keyword>
<feature type="transmembrane region" description="Helical" evidence="5">
    <location>
        <begin position="228"/>
        <end position="250"/>
    </location>
</feature>
<dbReference type="PANTHER" id="PTHR23501">
    <property type="entry name" value="MAJOR FACILITATOR SUPERFAMILY"/>
    <property type="match status" value="1"/>
</dbReference>
<evidence type="ECO:0000256" key="2">
    <source>
        <dbReference type="ARBA" id="ARBA00022692"/>
    </source>
</evidence>
<dbReference type="GO" id="GO:0000329">
    <property type="term" value="C:fungal-type vacuole membrane"/>
    <property type="evidence" value="ECO:0007669"/>
    <property type="project" value="TreeGrafter"/>
</dbReference>
<feature type="domain" description="Major facilitator superfamily (MFS) profile" evidence="6">
    <location>
        <begin position="1"/>
        <end position="357"/>
    </location>
</feature>
<dbReference type="Proteomes" id="UP001194746">
    <property type="component" value="Unassembled WGS sequence"/>
</dbReference>
<reference evidence="7" key="1">
    <citation type="journal article" date="2019" name="Beilstein J. Org. Chem.">
        <title>Nanangenines: drimane sesquiterpenoids as the dominant metabolite cohort of a novel Australian fungus, Aspergillus nanangensis.</title>
        <authorList>
            <person name="Lacey H.J."/>
            <person name="Gilchrist C.L.M."/>
            <person name="Crombie A."/>
            <person name="Kalaitzis J.A."/>
            <person name="Vuong D."/>
            <person name="Rutledge P.J."/>
            <person name="Turner P."/>
            <person name="Pitt J.I."/>
            <person name="Lacey E."/>
            <person name="Chooi Y.H."/>
            <person name="Piggott A.M."/>
        </authorList>
    </citation>
    <scope>NUCLEOTIDE SEQUENCE</scope>
    <source>
        <strain evidence="7">MST-FP2251</strain>
    </source>
</reference>
<gene>
    <name evidence="7" type="ORF">FE257_000534</name>
</gene>
<evidence type="ECO:0000256" key="1">
    <source>
        <dbReference type="ARBA" id="ARBA00004141"/>
    </source>
</evidence>
<dbReference type="PANTHER" id="PTHR23501:SF33">
    <property type="entry name" value="MAJOR FACILITATOR SUPERFAMILY (MFS) PROFILE DOMAIN-CONTAINING PROTEIN"/>
    <property type="match status" value="1"/>
</dbReference>
<organism evidence="7 8">
    <name type="scientific">Aspergillus nanangensis</name>
    <dbReference type="NCBI Taxonomy" id="2582783"/>
    <lineage>
        <taxon>Eukaryota</taxon>
        <taxon>Fungi</taxon>
        <taxon>Dikarya</taxon>
        <taxon>Ascomycota</taxon>
        <taxon>Pezizomycotina</taxon>
        <taxon>Eurotiomycetes</taxon>
        <taxon>Eurotiomycetidae</taxon>
        <taxon>Eurotiales</taxon>
        <taxon>Aspergillaceae</taxon>
        <taxon>Aspergillus</taxon>
        <taxon>Aspergillus subgen. Circumdati</taxon>
    </lineage>
</organism>
<dbReference type="AlphaFoldDB" id="A0AAD4CV02"/>
<dbReference type="EMBL" id="VCAU01000010">
    <property type="protein sequence ID" value="KAF9892942.1"/>
    <property type="molecule type" value="Genomic_DNA"/>
</dbReference>
<name>A0AAD4CV02_ASPNN</name>
<dbReference type="Pfam" id="PF07690">
    <property type="entry name" value="MFS_1"/>
    <property type="match status" value="1"/>
</dbReference>
<proteinExistence type="predicted"/>
<feature type="transmembrane region" description="Helical" evidence="5">
    <location>
        <begin position="262"/>
        <end position="285"/>
    </location>
</feature>
<keyword evidence="3 5" id="KW-1133">Transmembrane helix</keyword>
<comment type="subcellular location">
    <subcellularLocation>
        <location evidence="1">Membrane</location>
        <topology evidence="1">Multi-pass membrane protein</topology>
    </subcellularLocation>
</comment>
<reference evidence="7" key="2">
    <citation type="submission" date="2020-02" db="EMBL/GenBank/DDBJ databases">
        <authorList>
            <person name="Gilchrist C.L.M."/>
            <person name="Chooi Y.-H."/>
        </authorList>
    </citation>
    <scope>NUCLEOTIDE SEQUENCE</scope>
    <source>
        <strain evidence="7">MST-FP2251</strain>
    </source>
</reference>
<dbReference type="GO" id="GO:0015174">
    <property type="term" value="F:basic amino acid transmembrane transporter activity"/>
    <property type="evidence" value="ECO:0007669"/>
    <property type="project" value="TreeGrafter"/>
</dbReference>